<dbReference type="Pfam" id="PF00201">
    <property type="entry name" value="UDPGT"/>
    <property type="match status" value="1"/>
</dbReference>
<dbReference type="GO" id="GO:0016020">
    <property type="term" value="C:membrane"/>
    <property type="evidence" value="ECO:0007669"/>
    <property type="project" value="UniProtKB-SubCell"/>
</dbReference>
<dbReference type="OMA" id="GMASCHE"/>
<dbReference type="PROSITE" id="PS00375">
    <property type="entry name" value="UDPGT"/>
    <property type="match status" value="1"/>
</dbReference>
<feature type="signal peptide" evidence="12">
    <location>
        <begin position="1"/>
        <end position="19"/>
    </location>
</feature>
<evidence type="ECO:0000256" key="6">
    <source>
        <dbReference type="ARBA" id="ARBA00022824"/>
    </source>
</evidence>
<keyword evidence="8 12" id="KW-0472">Membrane</keyword>
<keyword evidence="9" id="KW-0325">Glycoprotein</keyword>
<keyword evidence="7 12" id="KW-1133">Transmembrane helix</keyword>
<keyword evidence="12" id="KW-0732">Signal</keyword>
<sequence>MLLPSSLLLILLGIGAAQGANILVIAPLATHSHAIWFDIVTTLLVKDGHQVTVLSSDPEKQSLPNRTTYTLETSYDTHEYEMDLGKMKTEWSSSVAGVYKSLLDWNIENCRRQKGSRGLAEFLEKFVRKTEKVDLIIREGAGSECYVALIHLLGYPPVIAATPFPNFEVPGYWIGNYDNPSYVPYSLTSYTDQMSLLQRLHNAYIGFYFKFMRSFYYLNQIDELSKEIFGDGVPHVKSLDDHVVLAFVNHHPVLDYPRPTVPAFIPVPGLQLKPPKKLPQDIQSFLDGAKDGAIIFTFGSSLLTASISPAYRTMFFQVFSQLKQRVIWKWEMEHPADKPDNVMLAKWLPQADILGHNNTIAFISHCGQAGTQEAIYHAVPVLAIPFLLDQSIMAAKLIAKGVAIELNYEELTVDSVKSALDTLTTPTHGYKERMQKLSKLFRDTPEQSSDKIIFWTNYILNHGGKHLTPASKQLSGIQYYIIDVAACVVLTPIALVYLTRAMVWLVRRQAKS</sequence>
<dbReference type="SUPFAM" id="SSF53756">
    <property type="entry name" value="UDP-Glycosyltransferase/glycogen phosphorylase"/>
    <property type="match status" value="1"/>
</dbReference>
<comment type="similarity">
    <text evidence="2 11">Belongs to the UDP-glycosyltransferase family.</text>
</comment>
<dbReference type="InterPro" id="IPR035595">
    <property type="entry name" value="UDP_glycos_trans_CS"/>
</dbReference>
<evidence type="ECO:0000256" key="7">
    <source>
        <dbReference type="ARBA" id="ARBA00022989"/>
    </source>
</evidence>
<dbReference type="RefSeq" id="XP_017298417.1">
    <property type="nucleotide sequence ID" value="XM_017442928.2"/>
</dbReference>
<evidence type="ECO:0000256" key="4">
    <source>
        <dbReference type="ARBA" id="ARBA00022679"/>
    </source>
</evidence>
<feature type="transmembrane region" description="Helical" evidence="12">
    <location>
        <begin position="477"/>
        <end position="498"/>
    </location>
</feature>
<dbReference type="PANTHER" id="PTHR48043">
    <property type="entry name" value="EG:EG0003.4 PROTEIN-RELATED"/>
    <property type="match status" value="1"/>
</dbReference>
<evidence type="ECO:0000256" key="12">
    <source>
        <dbReference type="RuleBase" id="RU362059"/>
    </source>
</evidence>
<accession>A0A1S4E899</accession>
<evidence type="ECO:0000256" key="2">
    <source>
        <dbReference type="ARBA" id="ARBA00009995"/>
    </source>
</evidence>
<name>A0A1S4E899_DIACI</name>
<dbReference type="STRING" id="121845.A0A1S4E899"/>
<dbReference type="PaxDb" id="121845-A0A1S4E899"/>
<comment type="subcellular location">
    <subcellularLocation>
        <location evidence="10">Endomembrane system</location>
        <topology evidence="10">Single-pass type I membrane protein</topology>
    </subcellularLocation>
    <subcellularLocation>
        <location evidence="1">Endoplasmic reticulum</location>
    </subcellularLocation>
    <subcellularLocation>
        <location evidence="12">Membrane</location>
        <topology evidence="12">Single-pass membrane protein</topology>
    </subcellularLocation>
</comment>
<dbReference type="PANTHER" id="PTHR48043:SF159">
    <property type="entry name" value="EG:EG0003.4 PROTEIN-RELATED"/>
    <property type="match status" value="1"/>
</dbReference>
<dbReference type="InterPro" id="IPR050271">
    <property type="entry name" value="UDP-glycosyltransferase"/>
</dbReference>
<keyword evidence="13" id="KW-1185">Reference proteome</keyword>
<evidence type="ECO:0000256" key="5">
    <source>
        <dbReference type="ARBA" id="ARBA00022692"/>
    </source>
</evidence>
<organism evidence="13 14">
    <name type="scientific">Diaphorina citri</name>
    <name type="common">Asian citrus psyllid</name>
    <dbReference type="NCBI Taxonomy" id="121845"/>
    <lineage>
        <taxon>Eukaryota</taxon>
        <taxon>Metazoa</taxon>
        <taxon>Ecdysozoa</taxon>
        <taxon>Arthropoda</taxon>
        <taxon>Hexapoda</taxon>
        <taxon>Insecta</taxon>
        <taxon>Pterygota</taxon>
        <taxon>Neoptera</taxon>
        <taxon>Paraneoptera</taxon>
        <taxon>Hemiptera</taxon>
        <taxon>Sternorrhyncha</taxon>
        <taxon>Psylloidea</taxon>
        <taxon>Psyllidae</taxon>
        <taxon>Diaphorininae</taxon>
        <taxon>Diaphorina</taxon>
    </lineage>
</organism>
<dbReference type="FunFam" id="3.40.50.2000:FF:000050">
    <property type="entry name" value="UDP-glucuronosyltransferase"/>
    <property type="match status" value="1"/>
</dbReference>
<dbReference type="KEGG" id="dci:103506546"/>
<gene>
    <name evidence="14 15 16" type="primary">LOC103506546</name>
</gene>
<evidence type="ECO:0000256" key="9">
    <source>
        <dbReference type="ARBA" id="ARBA00023180"/>
    </source>
</evidence>
<dbReference type="Proteomes" id="UP000079169">
    <property type="component" value="Unplaced"/>
</dbReference>
<dbReference type="EC" id="2.4.1.17" evidence="12"/>
<evidence type="ECO:0000313" key="16">
    <source>
        <dbReference type="RefSeq" id="XP_026677387.1"/>
    </source>
</evidence>
<evidence type="ECO:0000313" key="15">
    <source>
        <dbReference type="RefSeq" id="XP_026677386.1"/>
    </source>
</evidence>
<evidence type="ECO:0000256" key="8">
    <source>
        <dbReference type="ARBA" id="ARBA00023136"/>
    </source>
</evidence>
<evidence type="ECO:0000313" key="14">
    <source>
        <dbReference type="RefSeq" id="XP_017298417.1"/>
    </source>
</evidence>
<evidence type="ECO:0000313" key="13">
    <source>
        <dbReference type="Proteomes" id="UP000079169"/>
    </source>
</evidence>
<dbReference type="GeneID" id="103506546"/>
<dbReference type="CDD" id="cd03784">
    <property type="entry name" value="GT1_Gtf-like"/>
    <property type="match status" value="1"/>
</dbReference>
<protein>
    <recommendedName>
        <fullName evidence="12">UDP-glucuronosyltransferase</fullName>
        <ecNumber evidence="12">2.4.1.17</ecNumber>
    </recommendedName>
</protein>
<keyword evidence="4 11" id="KW-0808">Transferase</keyword>
<dbReference type="RefSeq" id="XP_026677386.1">
    <property type="nucleotide sequence ID" value="XM_026821585.1"/>
</dbReference>
<keyword evidence="6" id="KW-0256">Endoplasmic reticulum</keyword>
<comment type="catalytic activity">
    <reaction evidence="12">
        <text>glucuronate acceptor + UDP-alpha-D-glucuronate = acceptor beta-D-glucuronoside + UDP + H(+)</text>
        <dbReference type="Rhea" id="RHEA:21032"/>
        <dbReference type="ChEBI" id="CHEBI:15378"/>
        <dbReference type="ChEBI" id="CHEBI:58052"/>
        <dbReference type="ChEBI" id="CHEBI:58223"/>
        <dbReference type="ChEBI" id="CHEBI:132367"/>
        <dbReference type="ChEBI" id="CHEBI:132368"/>
        <dbReference type="EC" id="2.4.1.17"/>
    </reaction>
</comment>
<reference evidence="14 15" key="1">
    <citation type="submission" date="2025-04" db="UniProtKB">
        <authorList>
            <consortium name="RefSeq"/>
        </authorList>
    </citation>
    <scope>IDENTIFICATION</scope>
</reference>
<keyword evidence="5 12" id="KW-0812">Transmembrane</keyword>
<evidence type="ECO:0000256" key="11">
    <source>
        <dbReference type="RuleBase" id="RU003718"/>
    </source>
</evidence>
<evidence type="ECO:0000256" key="1">
    <source>
        <dbReference type="ARBA" id="ARBA00004240"/>
    </source>
</evidence>
<dbReference type="InterPro" id="IPR002213">
    <property type="entry name" value="UDP_glucos_trans"/>
</dbReference>
<dbReference type="GO" id="GO:0015020">
    <property type="term" value="F:glucuronosyltransferase activity"/>
    <property type="evidence" value="ECO:0007669"/>
    <property type="project" value="UniProtKB-EC"/>
</dbReference>
<dbReference type="RefSeq" id="XP_026677387.1">
    <property type="nucleotide sequence ID" value="XM_026821586.1"/>
</dbReference>
<evidence type="ECO:0000256" key="3">
    <source>
        <dbReference type="ARBA" id="ARBA00022676"/>
    </source>
</evidence>
<keyword evidence="3 11" id="KW-0328">Glycosyltransferase</keyword>
<feature type="chain" id="PRO_5010395294" description="UDP-glucuronosyltransferase" evidence="12">
    <location>
        <begin position="20"/>
        <end position="512"/>
    </location>
</feature>
<proteinExistence type="inferred from homology"/>
<dbReference type="AlphaFoldDB" id="A0A1S4E899"/>
<dbReference type="GO" id="GO:0005783">
    <property type="term" value="C:endoplasmic reticulum"/>
    <property type="evidence" value="ECO:0007669"/>
    <property type="project" value="UniProtKB-SubCell"/>
</dbReference>
<evidence type="ECO:0000256" key="10">
    <source>
        <dbReference type="ARBA" id="ARBA00046288"/>
    </source>
</evidence>
<dbReference type="Gene3D" id="3.40.50.2000">
    <property type="entry name" value="Glycogen Phosphorylase B"/>
    <property type="match status" value="1"/>
</dbReference>